<dbReference type="EnsemblFungi" id="EJT80865">
    <property type="protein sequence ID" value="EJT80865"/>
    <property type="gene ID" value="GGTG_00858"/>
</dbReference>
<feature type="compositionally biased region" description="Polar residues" evidence="1">
    <location>
        <begin position="61"/>
        <end position="75"/>
    </location>
</feature>
<keyword evidence="4" id="KW-1185">Reference proteome</keyword>
<reference evidence="2" key="3">
    <citation type="submission" date="2010-09" db="EMBL/GenBank/DDBJ databases">
        <title>Annotation of Gaeumannomyces graminis var. tritici R3-111a-1.</title>
        <authorList>
            <consortium name="The Broad Institute Genome Sequencing Platform"/>
            <person name="Ma L.-J."/>
            <person name="Dead R."/>
            <person name="Young S.K."/>
            <person name="Zeng Q."/>
            <person name="Gargeya S."/>
            <person name="Fitzgerald M."/>
            <person name="Haas B."/>
            <person name="Abouelleil A."/>
            <person name="Alvarado L."/>
            <person name="Arachchi H.M."/>
            <person name="Berlin A."/>
            <person name="Brown A."/>
            <person name="Chapman S.B."/>
            <person name="Chen Z."/>
            <person name="Dunbar C."/>
            <person name="Freedman E."/>
            <person name="Gearin G."/>
            <person name="Gellesch M."/>
            <person name="Goldberg J."/>
            <person name="Griggs A."/>
            <person name="Gujja S."/>
            <person name="Heiman D."/>
            <person name="Howarth C."/>
            <person name="Larson L."/>
            <person name="Lui A."/>
            <person name="MacDonald P.J.P."/>
            <person name="Mehta T."/>
            <person name="Montmayeur A."/>
            <person name="Murphy C."/>
            <person name="Neiman D."/>
            <person name="Pearson M."/>
            <person name="Priest M."/>
            <person name="Roberts A."/>
            <person name="Saif S."/>
            <person name="Shea T."/>
            <person name="Shenoy N."/>
            <person name="Sisk P."/>
            <person name="Stolte C."/>
            <person name="Sykes S."/>
            <person name="Yandava C."/>
            <person name="Wortman J."/>
            <person name="Nusbaum C."/>
            <person name="Birren B."/>
        </authorList>
    </citation>
    <scope>NUCLEOTIDE SEQUENCE</scope>
    <source>
        <strain evidence="2">R3-111a-1</strain>
    </source>
</reference>
<reference evidence="3" key="5">
    <citation type="submission" date="2018-04" db="UniProtKB">
        <authorList>
            <consortium name="EnsemblFungi"/>
        </authorList>
    </citation>
    <scope>IDENTIFICATION</scope>
    <source>
        <strain evidence="3">R3-111a-1</strain>
    </source>
</reference>
<dbReference type="HOGENOM" id="CLU_1970703_0_0_1"/>
<accession>J3NHX2</accession>
<sequence>MAEKQTAEQAGSSRRLGIGCAVGRHEDTTRTQARRRDVGSSPITQALGGFPGTVHEIGQDQAGSSKWQVPGQPSTRAHKHPTPGLSAVACCRAAETKCHRSKAGNLTRQTGPPLGPTHAGSRRGEGP</sequence>
<feature type="region of interest" description="Disordered" evidence="1">
    <location>
        <begin position="98"/>
        <end position="127"/>
    </location>
</feature>
<feature type="region of interest" description="Disordered" evidence="1">
    <location>
        <begin position="1"/>
        <end position="83"/>
    </location>
</feature>
<dbReference type="AlphaFoldDB" id="J3NHX2"/>
<reference evidence="4" key="1">
    <citation type="submission" date="2010-07" db="EMBL/GenBank/DDBJ databases">
        <title>The genome sequence of Gaeumannomyces graminis var. tritici strain R3-111a-1.</title>
        <authorList>
            <consortium name="The Broad Institute Genome Sequencing Platform"/>
            <person name="Ma L.-J."/>
            <person name="Dead R."/>
            <person name="Young S."/>
            <person name="Zeng Q."/>
            <person name="Koehrsen M."/>
            <person name="Alvarado L."/>
            <person name="Berlin A."/>
            <person name="Chapman S.B."/>
            <person name="Chen Z."/>
            <person name="Freedman E."/>
            <person name="Gellesch M."/>
            <person name="Goldberg J."/>
            <person name="Griggs A."/>
            <person name="Gujja S."/>
            <person name="Heilman E.R."/>
            <person name="Heiman D."/>
            <person name="Hepburn T."/>
            <person name="Howarth C."/>
            <person name="Jen D."/>
            <person name="Larson L."/>
            <person name="Mehta T."/>
            <person name="Neiman D."/>
            <person name="Pearson M."/>
            <person name="Roberts A."/>
            <person name="Saif S."/>
            <person name="Shea T."/>
            <person name="Shenoy N."/>
            <person name="Sisk P."/>
            <person name="Stolte C."/>
            <person name="Sykes S."/>
            <person name="Walk T."/>
            <person name="White J."/>
            <person name="Yandava C."/>
            <person name="Haas B."/>
            <person name="Nusbaum C."/>
            <person name="Birren B."/>
        </authorList>
    </citation>
    <scope>NUCLEOTIDE SEQUENCE [LARGE SCALE GENOMIC DNA]</scope>
    <source>
        <strain evidence="4">R3-111a-1</strain>
    </source>
</reference>
<evidence type="ECO:0000256" key="1">
    <source>
        <dbReference type="SAM" id="MobiDB-lite"/>
    </source>
</evidence>
<dbReference type="RefSeq" id="XP_009216874.1">
    <property type="nucleotide sequence ID" value="XM_009218610.1"/>
</dbReference>
<protein>
    <submittedName>
        <fullName evidence="2 3">Uncharacterized protein</fullName>
    </submittedName>
</protein>
<organism evidence="2">
    <name type="scientific">Gaeumannomyces tritici (strain R3-111a-1)</name>
    <name type="common">Wheat and barley take-all root rot fungus</name>
    <name type="synonym">Gaeumannomyces graminis var. tritici</name>
    <dbReference type="NCBI Taxonomy" id="644352"/>
    <lineage>
        <taxon>Eukaryota</taxon>
        <taxon>Fungi</taxon>
        <taxon>Dikarya</taxon>
        <taxon>Ascomycota</taxon>
        <taxon>Pezizomycotina</taxon>
        <taxon>Sordariomycetes</taxon>
        <taxon>Sordariomycetidae</taxon>
        <taxon>Magnaporthales</taxon>
        <taxon>Magnaporthaceae</taxon>
        <taxon>Gaeumannomyces</taxon>
    </lineage>
</organism>
<gene>
    <name evidence="3" type="primary">20341316</name>
    <name evidence="2" type="ORF">GGTG_00858</name>
</gene>
<reference evidence="2" key="2">
    <citation type="submission" date="2010-07" db="EMBL/GenBank/DDBJ databases">
        <authorList>
            <consortium name="The Broad Institute Genome Sequencing Platform"/>
            <consortium name="Broad Institute Genome Sequencing Center for Infectious Disease"/>
            <person name="Ma L.-J."/>
            <person name="Dead R."/>
            <person name="Young S."/>
            <person name="Zeng Q."/>
            <person name="Koehrsen M."/>
            <person name="Alvarado L."/>
            <person name="Berlin A."/>
            <person name="Chapman S.B."/>
            <person name="Chen Z."/>
            <person name="Freedman E."/>
            <person name="Gellesch M."/>
            <person name="Goldberg J."/>
            <person name="Griggs A."/>
            <person name="Gujja S."/>
            <person name="Heilman E.R."/>
            <person name="Heiman D."/>
            <person name="Hepburn T."/>
            <person name="Howarth C."/>
            <person name="Jen D."/>
            <person name="Larson L."/>
            <person name="Mehta T."/>
            <person name="Neiman D."/>
            <person name="Pearson M."/>
            <person name="Roberts A."/>
            <person name="Saif S."/>
            <person name="Shea T."/>
            <person name="Shenoy N."/>
            <person name="Sisk P."/>
            <person name="Stolte C."/>
            <person name="Sykes S."/>
            <person name="Walk T."/>
            <person name="White J."/>
            <person name="Yandava C."/>
            <person name="Haas B."/>
            <person name="Nusbaum C."/>
            <person name="Birren B."/>
        </authorList>
    </citation>
    <scope>NUCLEOTIDE SEQUENCE</scope>
    <source>
        <strain evidence="2">R3-111a-1</strain>
    </source>
</reference>
<proteinExistence type="predicted"/>
<name>J3NHX2_GAET3</name>
<evidence type="ECO:0000313" key="4">
    <source>
        <dbReference type="Proteomes" id="UP000006039"/>
    </source>
</evidence>
<evidence type="ECO:0000313" key="3">
    <source>
        <dbReference type="EnsemblFungi" id="EJT80865"/>
    </source>
</evidence>
<dbReference type="GeneID" id="20341316"/>
<reference evidence="3" key="4">
    <citation type="journal article" date="2015" name="G3 (Bethesda)">
        <title>Genome sequences of three phytopathogenic species of the Magnaporthaceae family of fungi.</title>
        <authorList>
            <person name="Okagaki L.H."/>
            <person name="Nunes C.C."/>
            <person name="Sailsbery J."/>
            <person name="Clay B."/>
            <person name="Brown D."/>
            <person name="John T."/>
            <person name="Oh Y."/>
            <person name="Young N."/>
            <person name="Fitzgerald M."/>
            <person name="Haas B.J."/>
            <person name="Zeng Q."/>
            <person name="Young S."/>
            <person name="Adiconis X."/>
            <person name="Fan L."/>
            <person name="Levin J.Z."/>
            <person name="Mitchell T.K."/>
            <person name="Okubara P.A."/>
            <person name="Farman M.L."/>
            <person name="Kohn L.M."/>
            <person name="Birren B."/>
            <person name="Ma L.-J."/>
            <person name="Dean R.A."/>
        </authorList>
    </citation>
    <scope>NUCLEOTIDE SEQUENCE</scope>
    <source>
        <strain evidence="3">R3-111a-1</strain>
    </source>
</reference>
<dbReference type="VEuPathDB" id="FungiDB:GGTG_00858"/>
<dbReference type="EMBL" id="GL385395">
    <property type="protein sequence ID" value="EJT80865.1"/>
    <property type="molecule type" value="Genomic_DNA"/>
</dbReference>
<evidence type="ECO:0000313" key="2">
    <source>
        <dbReference type="EMBL" id="EJT80865.1"/>
    </source>
</evidence>
<feature type="compositionally biased region" description="Basic and acidic residues" evidence="1">
    <location>
        <begin position="23"/>
        <end position="38"/>
    </location>
</feature>
<dbReference type="Proteomes" id="UP000006039">
    <property type="component" value="Unassembled WGS sequence"/>
</dbReference>